<dbReference type="KEGG" id="caqu:CAQU_09880"/>
<reference evidence="1 2" key="1">
    <citation type="submission" date="2014-08" db="EMBL/GenBank/DDBJ databases">
        <title>Complete genome sequence of Corynebacterium aquilae S-613T(T) (=DSM 44791(T)), isolated from the choana of a healthy golden eagle.</title>
        <authorList>
            <person name="Ruckert C."/>
            <person name="Albersmeier A."/>
            <person name="Winkler A."/>
            <person name="Kalinowski J."/>
        </authorList>
    </citation>
    <scope>NUCLEOTIDE SEQUENCE [LARGE SCALE GENOMIC DNA]</scope>
    <source>
        <strain evidence="1 2">S-613</strain>
    </source>
</reference>
<evidence type="ECO:0000313" key="2">
    <source>
        <dbReference type="Proteomes" id="UP000185478"/>
    </source>
</evidence>
<dbReference type="STRING" id="1431546.CAQU_09880"/>
<proteinExistence type="predicted"/>
<name>A0A1L7CHS9_9CORY</name>
<dbReference type="RefSeq" id="WP_075727249.1">
    <property type="nucleotide sequence ID" value="NZ_CP009245.1"/>
</dbReference>
<gene>
    <name evidence="1" type="ORF">CAQU_09880</name>
</gene>
<organism evidence="1 2">
    <name type="scientific">Corynebacterium aquilae DSM 44791</name>
    <dbReference type="NCBI Taxonomy" id="1431546"/>
    <lineage>
        <taxon>Bacteria</taxon>
        <taxon>Bacillati</taxon>
        <taxon>Actinomycetota</taxon>
        <taxon>Actinomycetes</taxon>
        <taxon>Mycobacteriales</taxon>
        <taxon>Corynebacteriaceae</taxon>
        <taxon>Corynebacterium</taxon>
    </lineage>
</organism>
<dbReference type="AlphaFoldDB" id="A0A1L7CHS9"/>
<dbReference type="Proteomes" id="UP000185478">
    <property type="component" value="Chromosome"/>
</dbReference>
<protein>
    <recommendedName>
        <fullName evidence="3">Head-to-tail adaptor</fullName>
    </recommendedName>
</protein>
<keyword evidence="2" id="KW-1185">Reference proteome</keyword>
<sequence length="160" mass="17348">MSNDHGLTPTEKITAEAIETAVEAVRMLAGWHVWPVRRETITLRAAGDRLILLPTKRVEEVHAVTVDGVDVTDSADAWEDGELWLRDCPREGARVVVDFSHGFPEAPPLMGVCMAMAERSADTSSSYQVGGISVGPPGSALTPQSTEWVVLDRYKLGPIP</sequence>
<evidence type="ECO:0008006" key="3">
    <source>
        <dbReference type="Google" id="ProtNLM"/>
    </source>
</evidence>
<evidence type="ECO:0000313" key="1">
    <source>
        <dbReference type="EMBL" id="APT85323.1"/>
    </source>
</evidence>
<accession>A0A1L7CHS9</accession>
<dbReference type="OrthoDB" id="3838020at2"/>
<dbReference type="EMBL" id="CP009245">
    <property type="protein sequence ID" value="APT85323.1"/>
    <property type="molecule type" value="Genomic_DNA"/>
</dbReference>